<evidence type="ECO:0000313" key="9">
    <source>
        <dbReference type="Proteomes" id="UP000291088"/>
    </source>
</evidence>
<protein>
    <submittedName>
        <fullName evidence="8">LysE family translocator</fullName>
    </submittedName>
</protein>
<dbReference type="PANTHER" id="PTHR30086:SF14">
    <property type="entry name" value="HOMOSERINE_HOMOSERINE LACTONE EFFLUX PROTEIN"/>
    <property type="match status" value="1"/>
</dbReference>
<feature type="transmembrane region" description="Helical" evidence="7">
    <location>
        <begin position="66"/>
        <end position="87"/>
    </location>
</feature>
<feature type="transmembrane region" description="Helical" evidence="7">
    <location>
        <begin position="36"/>
        <end position="60"/>
    </location>
</feature>
<evidence type="ECO:0000256" key="7">
    <source>
        <dbReference type="SAM" id="Phobius"/>
    </source>
</evidence>
<dbReference type="AlphaFoldDB" id="A0A4V1RPM7"/>
<dbReference type="PANTHER" id="PTHR30086">
    <property type="entry name" value="ARGININE EXPORTER PROTEIN ARGO"/>
    <property type="match status" value="1"/>
</dbReference>
<dbReference type="GO" id="GO:0005886">
    <property type="term" value="C:plasma membrane"/>
    <property type="evidence" value="ECO:0007669"/>
    <property type="project" value="UniProtKB-SubCell"/>
</dbReference>
<evidence type="ECO:0000256" key="6">
    <source>
        <dbReference type="ARBA" id="ARBA00023136"/>
    </source>
</evidence>
<organism evidence="8 9">
    <name type="scientific">Ciceribacter ferrooxidans</name>
    <dbReference type="NCBI Taxonomy" id="2509717"/>
    <lineage>
        <taxon>Bacteria</taxon>
        <taxon>Pseudomonadati</taxon>
        <taxon>Pseudomonadota</taxon>
        <taxon>Alphaproteobacteria</taxon>
        <taxon>Hyphomicrobiales</taxon>
        <taxon>Rhizobiaceae</taxon>
        <taxon>Ciceribacter</taxon>
    </lineage>
</organism>
<dbReference type="RefSeq" id="WP_129333296.1">
    <property type="nucleotide sequence ID" value="NZ_SDVB01000253.1"/>
</dbReference>
<keyword evidence="5 7" id="KW-1133">Transmembrane helix</keyword>
<keyword evidence="6 7" id="KW-0472">Membrane</keyword>
<comment type="subcellular location">
    <subcellularLocation>
        <location evidence="1">Cell membrane</location>
        <topology evidence="1">Multi-pass membrane protein</topology>
    </subcellularLocation>
</comment>
<comment type="similarity">
    <text evidence="2">Belongs to the Rht family.</text>
</comment>
<keyword evidence="9" id="KW-1185">Reference proteome</keyword>
<dbReference type="OrthoDB" id="9804822at2"/>
<dbReference type="PIRSF" id="PIRSF006324">
    <property type="entry name" value="LeuE"/>
    <property type="match status" value="1"/>
</dbReference>
<sequence length="203" mass="21571">MTPEYLVTSLIIILLPGTGVIYTIAYGLGAGWRASVIAAFGCTLGIIPHVAASITGLAALLHASALAFQAVKYLGVAYLLFMAWGIWRDEGVLQVTSTRAASGAGKIITDGLLLNILNPKLSLFFLAFLPQFVPANAPNASLHMLVLAGIFMGLTFVVFIGYGIFAAATRRHVISRPRLQLWLRRSFAGAFAALGLRLALAGR</sequence>
<feature type="transmembrane region" description="Helical" evidence="7">
    <location>
        <begin position="107"/>
        <end position="129"/>
    </location>
</feature>
<evidence type="ECO:0000256" key="5">
    <source>
        <dbReference type="ARBA" id="ARBA00022989"/>
    </source>
</evidence>
<keyword evidence="4 7" id="KW-0812">Transmembrane</keyword>
<reference evidence="8 9" key="1">
    <citation type="submission" date="2019-01" db="EMBL/GenBank/DDBJ databases">
        <authorList>
            <person name="Deng T."/>
        </authorList>
    </citation>
    <scope>NUCLEOTIDE SEQUENCE [LARGE SCALE GENOMIC DNA]</scope>
    <source>
        <strain evidence="8 9">F8825</strain>
    </source>
</reference>
<comment type="caution">
    <text evidence="8">The sequence shown here is derived from an EMBL/GenBank/DDBJ whole genome shotgun (WGS) entry which is preliminary data.</text>
</comment>
<dbReference type="InterPro" id="IPR001123">
    <property type="entry name" value="LeuE-type"/>
</dbReference>
<dbReference type="Proteomes" id="UP000291088">
    <property type="component" value="Unassembled WGS sequence"/>
</dbReference>
<evidence type="ECO:0000256" key="3">
    <source>
        <dbReference type="ARBA" id="ARBA00022475"/>
    </source>
</evidence>
<evidence type="ECO:0000256" key="2">
    <source>
        <dbReference type="ARBA" id="ARBA00007928"/>
    </source>
</evidence>
<feature type="transmembrane region" description="Helical" evidence="7">
    <location>
        <begin position="6"/>
        <end position="29"/>
    </location>
</feature>
<dbReference type="EMBL" id="SDVB01000253">
    <property type="protein sequence ID" value="RYC09897.1"/>
    <property type="molecule type" value="Genomic_DNA"/>
</dbReference>
<keyword evidence="3" id="KW-1003">Cell membrane</keyword>
<accession>A0A4V1RPM7</accession>
<feature type="transmembrane region" description="Helical" evidence="7">
    <location>
        <begin position="141"/>
        <end position="169"/>
    </location>
</feature>
<dbReference type="Pfam" id="PF01810">
    <property type="entry name" value="LysE"/>
    <property type="match status" value="1"/>
</dbReference>
<name>A0A4V1RPM7_9HYPH</name>
<dbReference type="GO" id="GO:0042970">
    <property type="term" value="F:homoserine transmembrane transporter activity"/>
    <property type="evidence" value="ECO:0007669"/>
    <property type="project" value="TreeGrafter"/>
</dbReference>
<evidence type="ECO:0000313" key="8">
    <source>
        <dbReference type="EMBL" id="RYC09897.1"/>
    </source>
</evidence>
<proteinExistence type="inferred from homology"/>
<evidence type="ECO:0000256" key="1">
    <source>
        <dbReference type="ARBA" id="ARBA00004651"/>
    </source>
</evidence>
<gene>
    <name evidence="8" type="ORF">EUU22_17585</name>
</gene>
<evidence type="ECO:0000256" key="4">
    <source>
        <dbReference type="ARBA" id="ARBA00022692"/>
    </source>
</evidence>